<proteinExistence type="predicted"/>
<organism evidence="3 4">
    <name type="scientific">Bacillus mesophilum</name>
    <dbReference type="NCBI Taxonomy" id="1071718"/>
    <lineage>
        <taxon>Bacteria</taxon>
        <taxon>Bacillati</taxon>
        <taxon>Bacillota</taxon>
        <taxon>Bacilli</taxon>
        <taxon>Bacillales</taxon>
        <taxon>Bacillaceae</taxon>
        <taxon>Bacillus</taxon>
    </lineage>
</organism>
<dbReference type="InterPro" id="IPR000326">
    <property type="entry name" value="PAP2/HPO"/>
</dbReference>
<dbReference type="InterPro" id="IPR036938">
    <property type="entry name" value="PAP2/HPO_sf"/>
</dbReference>
<evidence type="ECO:0000313" key="3">
    <source>
        <dbReference type="EMBL" id="KAB2333516.1"/>
    </source>
</evidence>
<accession>A0A7V7UVM6</accession>
<feature type="transmembrane region" description="Helical" evidence="1">
    <location>
        <begin position="192"/>
        <end position="213"/>
    </location>
</feature>
<dbReference type="EMBL" id="WBOT01000002">
    <property type="protein sequence ID" value="KAB2333516.1"/>
    <property type="molecule type" value="Genomic_DNA"/>
</dbReference>
<evidence type="ECO:0000256" key="1">
    <source>
        <dbReference type="SAM" id="Phobius"/>
    </source>
</evidence>
<sequence>MKFKNFTQRQIVYWSFIIGSISIFLFIFFQLVDALDESELLSYEMLVISYVQGFLHPTLTEIIIFFTFFGSVLWITIGTIVTVIILLLLKKVDLAILAAAVNLFGGLFNLLLKWIFQRERPDIQPLITEAGFSFPSGHSMGSFIFYGTVAYLIFLLASRKVYALLGCFIMGLMIIGIGLSRIYLGVHYPSDVLAGFSAGAVWLIAFALFLKLYHFRRNRRRMRTRSE</sequence>
<dbReference type="PANTHER" id="PTHR14969">
    <property type="entry name" value="SPHINGOSINE-1-PHOSPHATE PHOSPHOHYDROLASE"/>
    <property type="match status" value="1"/>
</dbReference>
<dbReference type="Pfam" id="PF01569">
    <property type="entry name" value="PAP2"/>
    <property type="match status" value="1"/>
</dbReference>
<dbReference type="Gene3D" id="1.20.144.10">
    <property type="entry name" value="Phosphatidic acid phosphatase type 2/haloperoxidase"/>
    <property type="match status" value="2"/>
</dbReference>
<protein>
    <submittedName>
        <fullName evidence="3">Phosphatase PAP2 family protein</fullName>
    </submittedName>
</protein>
<gene>
    <name evidence="3" type="ORF">F7732_05320</name>
</gene>
<keyword evidence="1" id="KW-0472">Membrane</keyword>
<dbReference type="AlphaFoldDB" id="A0A7V7UVM6"/>
<evidence type="ECO:0000313" key="4">
    <source>
        <dbReference type="Proteomes" id="UP000441354"/>
    </source>
</evidence>
<dbReference type="SMART" id="SM00014">
    <property type="entry name" value="acidPPc"/>
    <property type="match status" value="1"/>
</dbReference>
<feature type="domain" description="Phosphatidic acid phosphatase type 2/haloperoxidase" evidence="2">
    <location>
        <begin position="95"/>
        <end position="207"/>
    </location>
</feature>
<feature type="transmembrane region" description="Helical" evidence="1">
    <location>
        <begin position="62"/>
        <end position="89"/>
    </location>
</feature>
<feature type="transmembrane region" description="Helical" evidence="1">
    <location>
        <begin position="161"/>
        <end position="186"/>
    </location>
</feature>
<comment type="caution">
    <text evidence="3">The sequence shown here is derived from an EMBL/GenBank/DDBJ whole genome shotgun (WGS) entry which is preliminary data.</text>
</comment>
<reference evidence="3 4" key="1">
    <citation type="journal article" date="2014" name="Arch. Microbiol.">
        <title>Bacillus mesophilum sp. nov., strain IITR-54T, a novel 4-chlorobiphenyl dechlorinating bacterium.</title>
        <authorList>
            <person name="Manickam N."/>
            <person name="Singh N.K."/>
            <person name="Bajaj A."/>
            <person name="Kumar R.M."/>
            <person name="Kaur G."/>
            <person name="Kaur N."/>
            <person name="Bala M."/>
            <person name="Kumar A."/>
            <person name="Mayilraj S."/>
        </authorList>
    </citation>
    <scope>NUCLEOTIDE SEQUENCE [LARGE SCALE GENOMIC DNA]</scope>
    <source>
        <strain evidence="3 4">IITR-54</strain>
    </source>
</reference>
<dbReference type="OrthoDB" id="9789113at2"/>
<dbReference type="Proteomes" id="UP000441354">
    <property type="component" value="Unassembled WGS sequence"/>
</dbReference>
<feature type="transmembrane region" description="Helical" evidence="1">
    <location>
        <begin position="136"/>
        <end position="154"/>
    </location>
</feature>
<feature type="transmembrane region" description="Helical" evidence="1">
    <location>
        <begin position="96"/>
        <end position="116"/>
    </location>
</feature>
<dbReference type="PANTHER" id="PTHR14969:SF13">
    <property type="entry name" value="AT30094P"/>
    <property type="match status" value="1"/>
</dbReference>
<keyword evidence="1" id="KW-1133">Transmembrane helix</keyword>
<feature type="transmembrane region" description="Helical" evidence="1">
    <location>
        <begin position="12"/>
        <end position="32"/>
    </location>
</feature>
<dbReference type="SUPFAM" id="SSF48317">
    <property type="entry name" value="Acid phosphatase/Vanadium-dependent haloperoxidase"/>
    <property type="match status" value="1"/>
</dbReference>
<evidence type="ECO:0000259" key="2">
    <source>
        <dbReference type="SMART" id="SM00014"/>
    </source>
</evidence>
<name>A0A7V7UVM6_9BACI</name>
<keyword evidence="4" id="KW-1185">Reference proteome</keyword>
<dbReference type="CDD" id="cd03392">
    <property type="entry name" value="PAP2_like_2"/>
    <property type="match status" value="1"/>
</dbReference>
<keyword evidence="1" id="KW-0812">Transmembrane</keyword>